<dbReference type="EMBL" id="FQXS01000019">
    <property type="protein sequence ID" value="SHH98294.1"/>
    <property type="molecule type" value="Genomic_DNA"/>
</dbReference>
<name>A0A1M5XFK6_9BACT</name>
<gene>
    <name evidence="1" type="ORF">SAMN02745124_03026</name>
</gene>
<dbReference type="SUPFAM" id="SSF54523">
    <property type="entry name" value="Pili subunits"/>
    <property type="match status" value="1"/>
</dbReference>
<dbReference type="STRING" id="1121409.SAMN02745124_03026"/>
<dbReference type="AlphaFoldDB" id="A0A1M5XFK6"/>
<organism evidence="1 2">
    <name type="scientific">Desulfofustis glycolicus DSM 9705</name>
    <dbReference type="NCBI Taxonomy" id="1121409"/>
    <lineage>
        <taxon>Bacteria</taxon>
        <taxon>Pseudomonadati</taxon>
        <taxon>Thermodesulfobacteriota</taxon>
        <taxon>Desulfobulbia</taxon>
        <taxon>Desulfobulbales</taxon>
        <taxon>Desulfocapsaceae</taxon>
        <taxon>Desulfofustis</taxon>
    </lineage>
</organism>
<evidence type="ECO:0000313" key="2">
    <source>
        <dbReference type="Proteomes" id="UP000184139"/>
    </source>
</evidence>
<reference evidence="1 2" key="1">
    <citation type="submission" date="2016-11" db="EMBL/GenBank/DDBJ databases">
        <authorList>
            <person name="Jaros S."/>
            <person name="Januszkiewicz K."/>
            <person name="Wedrychowicz H."/>
        </authorList>
    </citation>
    <scope>NUCLEOTIDE SEQUENCE [LARGE SCALE GENOMIC DNA]</scope>
    <source>
        <strain evidence="1 2">DSM 9705</strain>
    </source>
</reference>
<protein>
    <recommendedName>
        <fullName evidence="3">General secretion pathway protein H</fullName>
    </recommendedName>
</protein>
<evidence type="ECO:0000313" key="1">
    <source>
        <dbReference type="EMBL" id="SHH98294.1"/>
    </source>
</evidence>
<proteinExistence type="predicted"/>
<sequence>MVVLVLLSIMLAFSIPRFRATILDDPLKKAARQLITLIREARQRAAVSDLGCYLELDIEGGAIKLFCPVPTRTTEGEETDGDADDTEDGPVLSITVSEPVAIESIFAADDERVTTGTAVLWINRRGLMEPSIINLSDGDEAVGLRVSPFLPAVEVTDQVIVPDDREFQ</sequence>
<accession>A0A1M5XFK6</accession>
<keyword evidence="2" id="KW-1185">Reference proteome</keyword>
<dbReference type="InterPro" id="IPR045584">
    <property type="entry name" value="Pilin-like"/>
</dbReference>
<evidence type="ECO:0008006" key="3">
    <source>
        <dbReference type="Google" id="ProtNLM"/>
    </source>
</evidence>
<dbReference type="Proteomes" id="UP000184139">
    <property type="component" value="Unassembled WGS sequence"/>
</dbReference>